<evidence type="ECO:0000313" key="4">
    <source>
        <dbReference type="Proteomes" id="UP001305414"/>
    </source>
</evidence>
<dbReference type="EMBL" id="JAWHQM010000030">
    <property type="protein sequence ID" value="KAK5633206.1"/>
    <property type="molecule type" value="Genomic_DNA"/>
</dbReference>
<sequence length="86" mass="9513">MGLHATTFFTHRSWAFGCLAANATVEGSANGTLPRPSKAKRSKRLSVEQANNAAGTISDQVPEWRPMALELGVWVFTKYRVLQNHK</sequence>
<feature type="region of interest" description="Disordered" evidence="1">
    <location>
        <begin position="27"/>
        <end position="51"/>
    </location>
</feature>
<dbReference type="Proteomes" id="UP001305414">
    <property type="component" value="Unassembled WGS sequence"/>
</dbReference>
<keyword evidence="2" id="KW-0732">Signal</keyword>
<reference evidence="3 4" key="1">
    <citation type="submission" date="2023-10" db="EMBL/GenBank/DDBJ databases">
        <title>Draft genome sequence of Xylaria bambusicola isolate GMP-LS, the root and basal stem rot pathogen of sugarcane in Indonesia.</title>
        <authorList>
            <person name="Selvaraj P."/>
            <person name="Muralishankar V."/>
            <person name="Muruganantham S."/>
            <person name="Sp S."/>
            <person name="Haryani S."/>
            <person name="Lau K.J.X."/>
            <person name="Naqvi N.I."/>
        </authorList>
    </citation>
    <scope>NUCLEOTIDE SEQUENCE [LARGE SCALE GENOMIC DNA]</scope>
    <source>
        <strain evidence="3">GMP-LS</strain>
    </source>
</reference>
<evidence type="ECO:0000313" key="3">
    <source>
        <dbReference type="EMBL" id="KAK5633206.1"/>
    </source>
</evidence>
<gene>
    <name evidence="3" type="ORF">RRF57_008920</name>
</gene>
<evidence type="ECO:0000256" key="1">
    <source>
        <dbReference type="SAM" id="MobiDB-lite"/>
    </source>
</evidence>
<comment type="caution">
    <text evidence="3">The sequence shown here is derived from an EMBL/GenBank/DDBJ whole genome shotgun (WGS) entry which is preliminary data.</text>
</comment>
<evidence type="ECO:0008006" key="5">
    <source>
        <dbReference type="Google" id="ProtNLM"/>
    </source>
</evidence>
<evidence type="ECO:0000256" key="2">
    <source>
        <dbReference type="SAM" id="SignalP"/>
    </source>
</evidence>
<accession>A0AAN7UW35</accession>
<protein>
    <recommendedName>
        <fullName evidence="5">Secreted protein</fullName>
    </recommendedName>
</protein>
<dbReference type="AlphaFoldDB" id="A0AAN7UW35"/>
<feature type="signal peptide" evidence="2">
    <location>
        <begin position="1"/>
        <end position="15"/>
    </location>
</feature>
<keyword evidence="4" id="KW-1185">Reference proteome</keyword>
<name>A0AAN7UW35_9PEZI</name>
<organism evidence="3 4">
    <name type="scientific">Xylaria bambusicola</name>
    <dbReference type="NCBI Taxonomy" id="326684"/>
    <lineage>
        <taxon>Eukaryota</taxon>
        <taxon>Fungi</taxon>
        <taxon>Dikarya</taxon>
        <taxon>Ascomycota</taxon>
        <taxon>Pezizomycotina</taxon>
        <taxon>Sordariomycetes</taxon>
        <taxon>Xylariomycetidae</taxon>
        <taxon>Xylariales</taxon>
        <taxon>Xylariaceae</taxon>
        <taxon>Xylaria</taxon>
    </lineage>
</organism>
<feature type="chain" id="PRO_5042866028" description="Secreted protein" evidence="2">
    <location>
        <begin position="16"/>
        <end position="86"/>
    </location>
</feature>
<proteinExistence type="predicted"/>